<sequence length="166" mass="18767">MFKTTLHTQNPARFNYKAGAKKSGKKLLYIFRRSHFQRHVEQPERRNDTLQRANIRMKSILLWIGVFTILLTTCSAEKFVKKCRYQSDCSPKQCCAGVGSKSRGLCLPQPQLKDKCNPRIAPGAMTCPCRLGMTCSLRKGKGVYGCEYINPGPDEVDEESSLPQFS</sequence>
<gene>
    <name evidence="1" type="ORF">OS493_036527</name>
</gene>
<dbReference type="EMBL" id="MU825934">
    <property type="protein sequence ID" value="KAJ7382196.1"/>
    <property type="molecule type" value="Genomic_DNA"/>
</dbReference>
<accession>A0A9X0D0G3</accession>
<evidence type="ECO:0000313" key="1">
    <source>
        <dbReference type="EMBL" id="KAJ7382196.1"/>
    </source>
</evidence>
<dbReference type="Gene3D" id="2.10.80.10">
    <property type="entry name" value="Lipase, subunit A"/>
    <property type="match status" value="1"/>
</dbReference>
<evidence type="ECO:0008006" key="3">
    <source>
        <dbReference type="Google" id="ProtNLM"/>
    </source>
</evidence>
<dbReference type="OrthoDB" id="5953261at2759"/>
<dbReference type="Proteomes" id="UP001163046">
    <property type="component" value="Unassembled WGS sequence"/>
</dbReference>
<proteinExistence type="predicted"/>
<name>A0A9X0D0G3_9CNID</name>
<reference evidence="1" key="1">
    <citation type="submission" date="2023-01" db="EMBL/GenBank/DDBJ databases">
        <title>Genome assembly of the deep-sea coral Lophelia pertusa.</title>
        <authorList>
            <person name="Herrera S."/>
            <person name="Cordes E."/>
        </authorList>
    </citation>
    <scope>NUCLEOTIDE SEQUENCE</scope>
    <source>
        <strain evidence="1">USNM1676648</strain>
        <tissue evidence="1">Polyp</tissue>
    </source>
</reference>
<dbReference type="AlphaFoldDB" id="A0A9X0D0G3"/>
<evidence type="ECO:0000313" key="2">
    <source>
        <dbReference type="Proteomes" id="UP001163046"/>
    </source>
</evidence>
<organism evidence="1 2">
    <name type="scientific">Desmophyllum pertusum</name>
    <dbReference type="NCBI Taxonomy" id="174260"/>
    <lineage>
        <taxon>Eukaryota</taxon>
        <taxon>Metazoa</taxon>
        <taxon>Cnidaria</taxon>
        <taxon>Anthozoa</taxon>
        <taxon>Hexacorallia</taxon>
        <taxon>Scleractinia</taxon>
        <taxon>Caryophylliina</taxon>
        <taxon>Caryophylliidae</taxon>
        <taxon>Desmophyllum</taxon>
    </lineage>
</organism>
<comment type="caution">
    <text evidence="1">The sequence shown here is derived from an EMBL/GenBank/DDBJ whole genome shotgun (WGS) entry which is preliminary data.</text>
</comment>
<protein>
    <recommendedName>
        <fullName evidence="3">Prokineticin domain-containing protein</fullName>
    </recommendedName>
</protein>
<keyword evidence="2" id="KW-1185">Reference proteome</keyword>